<comment type="subcellular location">
    <subcellularLocation>
        <location evidence="1">Cytoplasm</location>
    </subcellularLocation>
</comment>
<dbReference type="GO" id="GO:0005737">
    <property type="term" value="C:cytoplasm"/>
    <property type="evidence" value="ECO:0007669"/>
    <property type="project" value="UniProtKB-SubCell"/>
</dbReference>
<feature type="repeat" description="Pumilio" evidence="7">
    <location>
        <begin position="758"/>
        <end position="796"/>
    </location>
</feature>
<reference evidence="10 11" key="1">
    <citation type="journal article" date="2023" name="Elife">
        <title>Identification of key yeast species and microbe-microbe interactions impacting larval growth of Drosophila in the wild.</title>
        <authorList>
            <person name="Mure A."/>
            <person name="Sugiura Y."/>
            <person name="Maeda R."/>
            <person name="Honda K."/>
            <person name="Sakurai N."/>
            <person name="Takahashi Y."/>
            <person name="Watada M."/>
            <person name="Katoh T."/>
            <person name="Gotoh A."/>
            <person name="Gotoh Y."/>
            <person name="Taniguchi I."/>
            <person name="Nakamura K."/>
            <person name="Hayashi T."/>
            <person name="Katayama T."/>
            <person name="Uemura T."/>
            <person name="Hattori Y."/>
        </authorList>
    </citation>
    <scope>NUCLEOTIDE SEQUENCE [LARGE SCALE GENOMIC DNA]</scope>
    <source>
        <strain evidence="10 11">SC-9</strain>
    </source>
</reference>
<dbReference type="AlphaFoldDB" id="A0AAV5QNS8"/>
<feature type="repeat" description="Pumilio" evidence="7">
    <location>
        <begin position="566"/>
        <end position="601"/>
    </location>
</feature>
<evidence type="ECO:0000313" key="11">
    <source>
        <dbReference type="Proteomes" id="UP001360560"/>
    </source>
</evidence>
<organism evidence="10 11">
    <name type="scientific">Saccharomycopsis crataegensis</name>
    <dbReference type="NCBI Taxonomy" id="43959"/>
    <lineage>
        <taxon>Eukaryota</taxon>
        <taxon>Fungi</taxon>
        <taxon>Dikarya</taxon>
        <taxon>Ascomycota</taxon>
        <taxon>Saccharomycotina</taxon>
        <taxon>Saccharomycetes</taxon>
        <taxon>Saccharomycopsidaceae</taxon>
        <taxon>Saccharomycopsis</taxon>
    </lineage>
</organism>
<dbReference type="SMART" id="SM00025">
    <property type="entry name" value="Pumilio"/>
    <property type="match status" value="8"/>
</dbReference>
<dbReference type="PANTHER" id="PTHR12537">
    <property type="entry name" value="RNA BINDING PROTEIN PUMILIO-RELATED"/>
    <property type="match status" value="1"/>
</dbReference>
<feature type="compositionally biased region" description="Pro residues" evidence="8">
    <location>
        <begin position="359"/>
        <end position="374"/>
    </location>
</feature>
<dbReference type="SUPFAM" id="SSF48371">
    <property type="entry name" value="ARM repeat"/>
    <property type="match status" value="1"/>
</dbReference>
<dbReference type="Proteomes" id="UP001360560">
    <property type="component" value="Unassembled WGS sequence"/>
</dbReference>
<evidence type="ECO:0000256" key="7">
    <source>
        <dbReference type="PROSITE-ProRule" id="PRU00317"/>
    </source>
</evidence>
<dbReference type="GeneID" id="90074403"/>
<dbReference type="Pfam" id="PF00806">
    <property type="entry name" value="PUF"/>
    <property type="match status" value="8"/>
</dbReference>
<dbReference type="Gene3D" id="1.25.10.10">
    <property type="entry name" value="Leucine-rich Repeat Variant"/>
    <property type="match status" value="1"/>
</dbReference>
<evidence type="ECO:0000256" key="3">
    <source>
        <dbReference type="ARBA" id="ARBA00022737"/>
    </source>
</evidence>
<evidence type="ECO:0000256" key="6">
    <source>
        <dbReference type="ARBA" id="ARBA00081811"/>
    </source>
</evidence>
<evidence type="ECO:0000259" key="9">
    <source>
        <dbReference type="PROSITE" id="PS50303"/>
    </source>
</evidence>
<keyword evidence="4" id="KW-0694">RNA-binding</keyword>
<dbReference type="PROSITE" id="PS50303">
    <property type="entry name" value="PUM_HD"/>
    <property type="match status" value="1"/>
</dbReference>
<evidence type="ECO:0000256" key="8">
    <source>
        <dbReference type="SAM" id="MobiDB-lite"/>
    </source>
</evidence>
<feature type="repeat" description="Pumilio" evidence="7">
    <location>
        <begin position="602"/>
        <end position="637"/>
    </location>
</feature>
<feature type="compositionally biased region" description="Basic and acidic residues" evidence="8">
    <location>
        <begin position="342"/>
        <end position="357"/>
    </location>
</feature>
<dbReference type="PANTHER" id="PTHR12537:SF12">
    <property type="entry name" value="MATERNAL PROTEIN PUMILIO"/>
    <property type="match status" value="1"/>
</dbReference>
<dbReference type="InterPro" id="IPR001313">
    <property type="entry name" value="Pumilio_RNA-bd_rpt"/>
</dbReference>
<comment type="caution">
    <text evidence="10">The sequence shown here is derived from an EMBL/GenBank/DDBJ whole genome shotgun (WGS) entry which is preliminary data.</text>
</comment>
<feature type="compositionally biased region" description="Pro residues" evidence="8">
    <location>
        <begin position="321"/>
        <end position="334"/>
    </location>
</feature>
<feature type="compositionally biased region" description="Low complexity" evidence="8">
    <location>
        <begin position="235"/>
        <end position="250"/>
    </location>
</feature>
<gene>
    <name evidence="10" type="ORF">DASC09_037530</name>
</gene>
<dbReference type="GO" id="GO:0000288">
    <property type="term" value="P:nuclear-transcribed mRNA catabolic process, deadenylation-dependent decay"/>
    <property type="evidence" value="ECO:0007669"/>
    <property type="project" value="TreeGrafter"/>
</dbReference>
<keyword evidence="11" id="KW-1185">Reference proteome</keyword>
<feature type="region of interest" description="Disordered" evidence="8">
    <location>
        <begin position="312"/>
        <end position="480"/>
    </location>
</feature>
<evidence type="ECO:0000313" key="10">
    <source>
        <dbReference type="EMBL" id="GMM36428.1"/>
    </source>
</evidence>
<dbReference type="RefSeq" id="XP_064853424.1">
    <property type="nucleotide sequence ID" value="XM_064997352.1"/>
</dbReference>
<accession>A0AAV5QNS8</accession>
<dbReference type="PROSITE" id="PS50302">
    <property type="entry name" value="PUM"/>
    <property type="match status" value="8"/>
</dbReference>
<feature type="repeat" description="Pumilio" evidence="7">
    <location>
        <begin position="710"/>
        <end position="745"/>
    </location>
</feature>
<feature type="repeat" description="Pumilio" evidence="7">
    <location>
        <begin position="530"/>
        <end position="565"/>
    </location>
</feature>
<protein>
    <recommendedName>
        <fullName evidence="6">Pumilio homology domain family member 3</fullName>
    </recommendedName>
</protein>
<dbReference type="InterPro" id="IPR033712">
    <property type="entry name" value="Pumilio_RNA-bd"/>
</dbReference>
<evidence type="ECO:0000256" key="1">
    <source>
        <dbReference type="ARBA" id="ARBA00004496"/>
    </source>
</evidence>
<proteinExistence type="inferred from homology"/>
<dbReference type="InterPro" id="IPR016024">
    <property type="entry name" value="ARM-type_fold"/>
</dbReference>
<keyword evidence="2" id="KW-0963">Cytoplasm</keyword>
<dbReference type="InterPro" id="IPR033133">
    <property type="entry name" value="PUM-HD"/>
</dbReference>
<dbReference type="FunFam" id="1.25.10.10:FF:000004">
    <property type="entry name" value="Pumilio homolog 1 isoform 2"/>
    <property type="match status" value="1"/>
</dbReference>
<comment type="similarity">
    <text evidence="5">Belongs to the PUF3 family.</text>
</comment>
<feature type="compositionally biased region" description="Pro residues" evidence="8">
    <location>
        <begin position="401"/>
        <end position="419"/>
    </location>
</feature>
<feature type="region of interest" description="Disordered" evidence="8">
    <location>
        <begin position="229"/>
        <end position="264"/>
    </location>
</feature>
<feature type="compositionally biased region" description="Basic residues" evidence="8">
    <location>
        <begin position="451"/>
        <end position="472"/>
    </location>
</feature>
<sequence length="835" mass="91811">MSADPNGTATNGTAIVTSPLEASLSGWDSKPKGRRGSAFGLDGSAPYRSAFDKPNAEVASIVSSLSGVSNHTFGGAGSSKLFPGNKIFGDNFSDNDEIFGSVSKGALSAISQPLNLGKSSRLQSNIFGAASISGAIPSSIGNIGGSGNFLDKFSSVAEATKEVENLSTFGRISLTGKRSGFSSRRTSFLNDEARTSPLLEKIGSPKSIHESVNGGTYRSTLSERIDSMYKSPNQSNTKLSENSSEKSSVSIQLEPSKNESEGKQQIQQGVFHNVWNPASATSFTPMFNGQVMQQPPFMPPQPYGPYGFPMGQYPMQMMQQGPPPPPPSNLPPPRDVLEAGPEDGKNLEETGSNEKEAPLPLPNQQLPPPPPPPNFQNGGPMMFPGFSPYPPMFGLQGPFDPQNPPQSPSPKPNGPPPSSGAPQNGPVAPENAKASGDKSGSPTPTPQSNGYHKKNGRKSSHSPPNGRRKNHIYRSPLLEQFRNDKSHRKYTLTDIFEHAIEFSKDQHGSRFIQQEIEHASAEEKEVFFNQIRDVSVDLMTDVFGNYVIQKYFEFGTVIQKGVLFDNMKGKIYDLSLQMYGCRVVQRAIGKISLEQRLAIIDELKDNILVCVKDQNANHVIQKSIESIPFEKISFILDSLKDHIYHLSTNPYGCRVIQRLLEYGSKKDEEVILNELSRYIFYLIQDQYGNYVIQHILENGSKEERAKIFDIVKENVVNFSKHKFASNVVEKTVYYGDSEERSLILDEVLKGNFQNDDSPVGDETPLALMMKDQFANYVVQKLVEVTADENSKRILIRKIRICLNQISSSNSYGKHLASIEKLIALAESASKELHMK</sequence>
<feature type="repeat" description="Pumilio" evidence="7">
    <location>
        <begin position="638"/>
        <end position="673"/>
    </location>
</feature>
<feature type="repeat" description="Pumilio" evidence="7">
    <location>
        <begin position="674"/>
        <end position="709"/>
    </location>
</feature>
<dbReference type="EMBL" id="BTFZ01000011">
    <property type="protein sequence ID" value="GMM36428.1"/>
    <property type="molecule type" value="Genomic_DNA"/>
</dbReference>
<evidence type="ECO:0000256" key="5">
    <source>
        <dbReference type="ARBA" id="ARBA00060736"/>
    </source>
</evidence>
<dbReference type="InterPro" id="IPR011989">
    <property type="entry name" value="ARM-like"/>
</dbReference>
<dbReference type="GO" id="GO:0003730">
    <property type="term" value="F:mRNA 3'-UTR binding"/>
    <property type="evidence" value="ECO:0007669"/>
    <property type="project" value="TreeGrafter"/>
</dbReference>
<feature type="repeat" description="Pumilio" evidence="7">
    <location>
        <begin position="494"/>
        <end position="529"/>
    </location>
</feature>
<evidence type="ECO:0000256" key="2">
    <source>
        <dbReference type="ARBA" id="ARBA00022490"/>
    </source>
</evidence>
<feature type="domain" description="PUM-HD" evidence="9">
    <location>
        <begin position="473"/>
        <end position="823"/>
    </location>
</feature>
<keyword evidence="3" id="KW-0677">Repeat</keyword>
<feature type="compositionally biased region" description="Polar residues" evidence="8">
    <location>
        <begin position="438"/>
        <end position="450"/>
    </location>
</feature>
<evidence type="ECO:0000256" key="4">
    <source>
        <dbReference type="ARBA" id="ARBA00022884"/>
    </source>
</evidence>
<name>A0AAV5QNS8_9ASCO</name>
<dbReference type="CDD" id="cd07920">
    <property type="entry name" value="Pumilio"/>
    <property type="match status" value="1"/>
</dbReference>